<accession>A0A6A4ZF82</accession>
<dbReference type="AlphaFoldDB" id="A0A6A4ZF82"/>
<dbReference type="Gene3D" id="3.40.50.12780">
    <property type="entry name" value="N-terminal domain of ligase-like"/>
    <property type="match status" value="1"/>
</dbReference>
<dbReference type="EMBL" id="VJMH01002202">
    <property type="protein sequence ID" value="KAF0709738.1"/>
    <property type="molecule type" value="Genomic_DNA"/>
</dbReference>
<evidence type="ECO:0000259" key="1">
    <source>
        <dbReference type="Pfam" id="PF00501"/>
    </source>
</evidence>
<dbReference type="InterPro" id="IPR045851">
    <property type="entry name" value="AMP-bd_C_sf"/>
</dbReference>
<dbReference type="OrthoDB" id="64063at2759"/>
<dbReference type="PANTHER" id="PTHR22754:SF32">
    <property type="entry name" value="DISCO-INTERACTING PROTEIN 2"/>
    <property type="match status" value="1"/>
</dbReference>
<proteinExistence type="predicted"/>
<dbReference type="Pfam" id="PF00501">
    <property type="entry name" value="AMP-binding"/>
    <property type="match status" value="1"/>
</dbReference>
<evidence type="ECO:0000313" key="2">
    <source>
        <dbReference type="EMBL" id="KAF0709738.1"/>
    </source>
</evidence>
<protein>
    <recommendedName>
        <fullName evidence="1">AMP-dependent synthetase/ligase domain-containing protein</fullName>
    </recommendedName>
</protein>
<comment type="caution">
    <text evidence="2">The sequence shown here is derived from an EMBL/GenBank/DDBJ whole genome shotgun (WGS) entry which is preliminary data.</text>
</comment>
<sequence>ALRCAAVVGPEPPSAAPLQAFADTFHVAGFFPSRFNVLYGLAETTGPIAGNGVVDRSMVQAPPVVLPVSRLALEQFNQLEHLLDQEDMPCASSRDVLHVVSSGVPLPHVDVCIVDPDTLLPVTDGLLGEIWVHGPSVSMGYWVVTSNQMSEASPLPSDALLHGKRFVRTGDVGVFHENNLFIVGRFADMLSLPHQRTASPHAIEADVARVSGLVAAVVVYMRHDAVTVAVELSQDVRTAKQGPAMAHTLCTDILHCVREHHDVPVARIVLVQPGAMRRPIQRWHVQALVDANDASAIALVYNSSRRDSDVACAFEGFLI</sequence>
<feature type="non-terminal residue" evidence="2">
    <location>
        <position position="1"/>
    </location>
</feature>
<reference evidence="2" key="1">
    <citation type="submission" date="2019-06" db="EMBL/GenBank/DDBJ databases">
        <title>Genomics analysis of Aphanomyces spp. identifies a new class of oomycete effector associated with host adaptation.</title>
        <authorList>
            <person name="Gaulin E."/>
        </authorList>
    </citation>
    <scope>NUCLEOTIDE SEQUENCE</scope>
    <source>
        <strain evidence="2">CBS 578.67</strain>
    </source>
</reference>
<gene>
    <name evidence="2" type="ORF">As57867_005766</name>
</gene>
<organism evidence="2">
    <name type="scientific">Aphanomyces stellatus</name>
    <dbReference type="NCBI Taxonomy" id="120398"/>
    <lineage>
        <taxon>Eukaryota</taxon>
        <taxon>Sar</taxon>
        <taxon>Stramenopiles</taxon>
        <taxon>Oomycota</taxon>
        <taxon>Saprolegniomycetes</taxon>
        <taxon>Saprolegniales</taxon>
        <taxon>Verrucalvaceae</taxon>
        <taxon>Aphanomyces</taxon>
    </lineage>
</organism>
<dbReference type="InterPro" id="IPR000873">
    <property type="entry name" value="AMP-dep_synth/lig_dom"/>
</dbReference>
<dbReference type="SUPFAM" id="SSF56801">
    <property type="entry name" value="Acetyl-CoA synthetase-like"/>
    <property type="match status" value="1"/>
</dbReference>
<name>A0A6A4ZF82_9STRA</name>
<dbReference type="Gene3D" id="3.30.300.30">
    <property type="match status" value="1"/>
</dbReference>
<feature type="domain" description="AMP-dependent synthetase/ligase" evidence="1">
    <location>
        <begin position="7"/>
        <end position="142"/>
    </location>
</feature>
<dbReference type="PANTHER" id="PTHR22754">
    <property type="entry name" value="DISCO-INTERACTING PROTEIN 2 DIP2 -RELATED"/>
    <property type="match status" value="1"/>
</dbReference>
<dbReference type="InterPro" id="IPR042099">
    <property type="entry name" value="ANL_N_sf"/>
</dbReference>